<keyword evidence="2" id="KW-1185">Reference proteome</keyword>
<dbReference type="Gene3D" id="3.30.160.20">
    <property type="match status" value="1"/>
</dbReference>
<accession>A0A812B7S9</accession>
<evidence type="ECO:0000313" key="1">
    <source>
        <dbReference type="EMBL" id="CAE1169842.1"/>
    </source>
</evidence>
<comment type="caution">
    <text evidence="1">The sequence shown here is derived from an EMBL/GenBank/DDBJ whole genome shotgun (WGS) entry which is preliminary data.</text>
</comment>
<gene>
    <name evidence="1" type="ORF">SPHA_10784</name>
</gene>
<sequence>MFLTSKHPLEAGKLLHDFPEPIKLVEDLLLPLVSVNPSSQPSLTFKPCQKATKWKAILCFTDPVPFKVIGCAQCYDNAKTNVYLQACQMFWFLGLVRKSSQKIAPAKETVQSLIAKLSRDNFNIFKCFQITFDQLNVNGQKKWQSTLEIFWPHNIRVSAICDTPPGAEYKCHLLTIIKLKRLGFLNASNDDIKPYSLIKLPVALNNNTFDYHIYFDASKIGFGAYLFSPDNSDSFTITIEPNKYAVTSLGLGALFLIETMEHRHVG</sequence>
<dbReference type="Proteomes" id="UP000597762">
    <property type="component" value="Unassembled WGS sequence"/>
</dbReference>
<name>A0A812B7S9_ACAPH</name>
<evidence type="ECO:0000313" key="2">
    <source>
        <dbReference type="Proteomes" id="UP000597762"/>
    </source>
</evidence>
<protein>
    <submittedName>
        <fullName evidence="1">Uncharacterized protein</fullName>
    </submittedName>
</protein>
<dbReference type="OrthoDB" id="6134681at2759"/>
<proteinExistence type="predicted"/>
<dbReference type="AlphaFoldDB" id="A0A812B7S9"/>
<organism evidence="1 2">
    <name type="scientific">Acanthosepion pharaonis</name>
    <name type="common">Pharaoh cuttlefish</name>
    <name type="synonym">Sepia pharaonis</name>
    <dbReference type="NCBI Taxonomy" id="158019"/>
    <lineage>
        <taxon>Eukaryota</taxon>
        <taxon>Metazoa</taxon>
        <taxon>Spiralia</taxon>
        <taxon>Lophotrochozoa</taxon>
        <taxon>Mollusca</taxon>
        <taxon>Cephalopoda</taxon>
        <taxon>Coleoidea</taxon>
        <taxon>Decapodiformes</taxon>
        <taxon>Sepiida</taxon>
        <taxon>Sepiina</taxon>
        <taxon>Sepiidae</taxon>
        <taxon>Acanthosepion</taxon>
    </lineage>
</organism>
<reference evidence="1" key="1">
    <citation type="submission" date="2021-01" db="EMBL/GenBank/DDBJ databases">
        <authorList>
            <person name="Li R."/>
            <person name="Bekaert M."/>
        </authorList>
    </citation>
    <scope>NUCLEOTIDE SEQUENCE</scope>
    <source>
        <strain evidence="1">Farmed</strain>
    </source>
</reference>
<dbReference type="EMBL" id="CAHIKZ030000352">
    <property type="protein sequence ID" value="CAE1169842.1"/>
    <property type="molecule type" value="Genomic_DNA"/>
</dbReference>